<dbReference type="GO" id="GO:0042995">
    <property type="term" value="C:cell projection"/>
    <property type="evidence" value="ECO:0007669"/>
    <property type="project" value="UniProtKB-SubCell"/>
</dbReference>
<evidence type="ECO:0000256" key="9">
    <source>
        <dbReference type="ARBA" id="ARBA00022833"/>
    </source>
</evidence>
<evidence type="ECO:0000256" key="5">
    <source>
        <dbReference type="ARBA" id="ARBA00022658"/>
    </source>
</evidence>
<evidence type="ECO:0000256" key="3">
    <source>
        <dbReference type="ARBA" id="ARBA00022490"/>
    </source>
</evidence>
<dbReference type="Gene3D" id="3.30.40.10">
    <property type="entry name" value="Zinc/RING finger domain, C3HC4 (zinc finger)"/>
    <property type="match status" value="1"/>
</dbReference>
<evidence type="ECO:0000259" key="15">
    <source>
        <dbReference type="PROSITE" id="PS50010"/>
    </source>
</evidence>
<dbReference type="PROSITE" id="PS50003">
    <property type="entry name" value="PH_DOMAIN"/>
    <property type="match status" value="2"/>
</dbReference>
<keyword evidence="3" id="KW-0963">Cytoplasm</keyword>
<accession>A0AA88TWT9</accession>
<dbReference type="InterPro" id="IPR001849">
    <property type="entry name" value="PH_domain"/>
</dbReference>
<dbReference type="GO" id="GO:0005856">
    <property type="term" value="C:cytoskeleton"/>
    <property type="evidence" value="ECO:0007669"/>
    <property type="project" value="UniProtKB-SubCell"/>
</dbReference>
<evidence type="ECO:0000259" key="14">
    <source>
        <dbReference type="PROSITE" id="PS50003"/>
    </source>
</evidence>
<keyword evidence="7" id="KW-0677">Repeat</keyword>
<sequence length="868" mass="98337">MLERANVNMSELRRNAIRRKSKPKQTADSPAEECPESSDKAGNPSCFPSKQPDEEEPCVGVKIAHNKAVSSSSPDEQGRHNKKLSRGCRFSNKSLTGVNGRVSGRRPPLHPKPQVPPKPAHLQSPVTEVSVPLTAGTSPINPNMEGGGVGGAIGKGLVSNLISRFEESSHTDSRREGAPLKQVSRSTNCSPAHKNYQRQTEQPTDSGSAVNSPRHALKPPNGVLTQKNRERDKNQDMDGVTHDMVPVERIDRQELVNGDASDVPKREIMDEDCVDPPHAHIRAEEEEEMKAPEQCDVVKSIPEQKETNEQKLYKIASELLQTEKAYVARLNLLDKVFYTKLLEEAGKDSFPMDVVKNIFSNISSIHTFHSQFLLPDLEKRMGEWTSTPRIGDILQKLTPFLKMYAEYVRNFDHAMELLKLWLDRSPPFKAIILEIQSQEACGSLTLQHHMLEPVQRVPRYEMLLKDYLKKLPQDHIDRRDAEKSLEIIAMAATHSNTAIRKTENLKKLLEIYEMLGEEEDIVNPSNELIKEGHILKLAARNTSAMDRYLFLFNNMLLYCVPKFSLVGQKFTVRTRIGVDGMKVTETYNDDYPHTFQVSGKERTLELQASSEQDKESWIKAFQETIHIYLQKNESFKSAFKDVEEVTDLKISELGKRAPRWIRDNEVTMCMRCKEAFNALTRRRHHCRACGYVVCAKCSDYKASLEYDGNRMNKVCKDCFSIMTGHSEEREGKKKGILEIEAAQFSGNSIMCGFLQYCEKNKPWQKVWCVIPQKEALVLYLYGAPQDVKAQSTIPLLGYQVDDSPRPTDLPASFRLSQSKSVHSFAAESEELKQRWLKVIRMAVMGEVPESPEENHSTEITQEPNSNGV</sequence>
<dbReference type="Pfam" id="PF00169">
    <property type="entry name" value="PH"/>
    <property type="match status" value="1"/>
</dbReference>
<evidence type="ECO:0000256" key="11">
    <source>
        <dbReference type="ARBA" id="ARBA00023273"/>
    </source>
</evidence>
<feature type="region of interest" description="Disordered" evidence="13">
    <location>
        <begin position="1"/>
        <end position="126"/>
    </location>
</feature>
<reference evidence="17" key="1">
    <citation type="submission" date="2023-08" db="EMBL/GenBank/DDBJ databases">
        <title>Chromosome-level Genome Assembly of mud carp (Cirrhinus molitorella).</title>
        <authorList>
            <person name="Liu H."/>
        </authorList>
    </citation>
    <scope>NUCLEOTIDE SEQUENCE</scope>
    <source>
        <strain evidence="17">Prfri</strain>
        <tissue evidence="17">Muscle</tissue>
    </source>
</reference>
<dbReference type="Gene3D" id="1.20.900.10">
    <property type="entry name" value="Dbl homology (DH) domain"/>
    <property type="match status" value="1"/>
</dbReference>
<dbReference type="FunFam" id="2.30.29.30:FF:000102">
    <property type="entry name" value="FYVE, RhoGEF and PH domain-containing protein 4"/>
    <property type="match status" value="1"/>
</dbReference>
<organism evidence="17 18">
    <name type="scientific">Cirrhinus molitorella</name>
    <name type="common">mud carp</name>
    <dbReference type="NCBI Taxonomy" id="172907"/>
    <lineage>
        <taxon>Eukaryota</taxon>
        <taxon>Metazoa</taxon>
        <taxon>Chordata</taxon>
        <taxon>Craniata</taxon>
        <taxon>Vertebrata</taxon>
        <taxon>Euteleostomi</taxon>
        <taxon>Actinopterygii</taxon>
        <taxon>Neopterygii</taxon>
        <taxon>Teleostei</taxon>
        <taxon>Ostariophysi</taxon>
        <taxon>Cypriniformes</taxon>
        <taxon>Cyprinidae</taxon>
        <taxon>Labeoninae</taxon>
        <taxon>Labeonini</taxon>
        <taxon>Cirrhinus</taxon>
    </lineage>
</organism>
<dbReference type="Proteomes" id="UP001187343">
    <property type="component" value="Unassembled WGS sequence"/>
</dbReference>
<dbReference type="FunFam" id="3.30.40.10:FF:000061">
    <property type="entry name" value="FYVE, RhoGEF and PH domain containing 1"/>
    <property type="match status" value="1"/>
</dbReference>
<evidence type="ECO:0000256" key="8">
    <source>
        <dbReference type="ARBA" id="ARBA00022771"/>
    </source>
</evidence>
<keyword evidence="9" id="KW-0862">Zinc</keyword>
<dbReference type="SUPFAM" id="SSF48065">
    <property type="entry name" value="DBL homology domain (DH-domain)"/>
    <property type="match status" value="1"/>
</dbReference>
<dbReference type="PANTHER" id="PTHR12673:SF98">
    <property type="entry name" value="FYVE, RHOGEF AND PH DOMAIN-CONTAINING PROTEIN 4"/>
    <property type="match status" value="1"/>
</dbReference>
<dbReference type="InterPro" id="IPR037742">
    <property type="entry name" value="FDG4_N_PH"/>
</dbReference>
<keyword evidence="6" id="KW-0479">Metal-binding</keyword>
<keyword evidence="5" id="KW-0344">Guanine-nucleotide releasing factor</keyword>
<dbReference type="CDD" id="cd15791">
    <property type="entry name" value="PH1_FDG4"/>
    <property type="match status" value="1"/>
</dbReference>
<keyword evidence="18" id="KW-1185">Reference proteome</keyword>
<evidence type="ECO:0000256" key="2">
    <source>
        <dbReference type="ARBA" id="ARBA00004316"/>
    </source>
</evidence>
<dbReference type="Pfam" id="PF22697">
    <property type="entry name" value="SOS1_NGEF_PH"/>
    <property type="match status" value="1"/>
</dbReference>
<dbReference type="GO" id="GO:0008270">
    <property type="term" value="F:zinc ion binding"/>
    <property type="evidence" value="ECO:0007669"/>
    <property type="project" value="UniProtKB-KW"/>
</dbReference>
<feature type="compositionally biased region" description="Polar residues" evidence="13">
    <location>
        <begin position="197"/>
        <end position="211"/>
    </location>
</feature>
<comment type="caution">
    <text evidence="17">The sequence shown here is derived from an EMBL/GenBank/DDBJ whole genome shotgun (WGS) entry which is preliminary data.</text>
</comment>
<evidence type="ECO:0000313" key="17">
    <source>
        <dbReference type="EMBL" id="KAK2894547.1"/>
    </source>
</evidence>
<evidence type="ECO:0000259" key="16">
    <source>
        <dbReference type="PROSITE" id="PS50178"/>
    </source>
</evidence>
<evidence type="ECO:0000256" key="7">
    <source>
        <dbReference type="ARBA" id="ARBA00022737"/>
    </source>
</evidence>
<feature type="compositionally biased region" description="Polar residues" evidence="13">
    <location>
        <begin position="857"/>
        <end position="868"/>
    </location>
</feature>
<evidence type="ECO:0000256" key="10">
    <source>
        <dbReference type="ARBA" id="ARBA00023212"/>
    </source>
</evidence>
<comment type="subcellular location">
    <subcellularLocation>
        <location evidence="2">Cell projection</location>
    </subcellularLocation>
    <subcellularLocation>
        <location evidence="1">Cytoplasm</location>
        <location evidence="1">Cytoskeleton</location>
    </subcellularLocation>
</comment>
<feature type="domain" description="FYVE-type" evidence="16">
    <location>
        <begin position="663"/>
        <end position="723"/>
    </location>
</feature>
<feature type="domain" description="DH" evidence="15">
    <location>
        <begin position="311"/>
        <end position="498"/>
    </location>
</feature>
<dbReference type="SMART" id="SM00233">
    <property type="entry name" value="PH"/>
    <property type="match status" value="2"/>
</dbReference>
<dbReference type="CDD" id="cd15741">
    <property type="entry name" value="FYVE_FGD1_2_4"/>
    <property type="match status" value="1"/>
</dbReference>
<dbReference type="Pfam" id="PF00621">
    <property type="entry name" value="RhoGEF"/>
    <property type="match status" value="1"/>
</dbReference>
<dbReference type="InterPro" id="IPR000219">
    <property type="entry name" value="DH_dom"/>
</dbReference>
<dbReference type="InterPro" id="IPR011993">
    <property type="entry name" value="PH-like_dom_sf"/>
</dbReference>
<dbReference type="PROSITE" id="PS50178">
    <property type="entry name" value="ZF_FYVE"/>
    <property type="match status" value="1"/>
</dbReference>
<dbReference type="GO" id="GO:0005737">
    <property type="term" value="C:cytoplasm"/>
    <property type="evidence" value="ECO:0007669"/>
    <property type="project" value="TreeGrafter"/>
</dbReference>
<feature type="region of interest" description="Disordered" evidence="13">
    <location>
        <begin position="166"/>
        <end position="240"/>
    </location>
</feature>
<dbReference type="EMBL" id="JAUYZG010000011">
    <property type="protein sequence ID" value="KAK2894547.1"/>
    <property type="molecule type" value="Genomic_DNA"/>
</dbReference>
<feature type="compositionally biased region" description="Basic and acidic residues" evidence="13">
    <location>
        <begin position="227"/>
        <end position="240"/>
    </location>
</feature>
<feature type="domain" description="PH" evidence="14">
    <location>
        <begin position="747"/>
        <end position="844"/>
    </location>
</feature>
<protein>
    <recommendedName>
        <fullName evidence="19">FYVE, RhoGEF and PH domain containing 4</fullName>
    </recommendedName>
</protein>
<dbReference type="PANTHER" id="PTHR12673">
    <property type="entry name" value="FACIOGENITAL DYSPLASIA PROTEIN"/>
    <property type="match status" value="1"/>
</dbReference>
<dbReference type="PROSITE" id="PS50010">
    <property type="entry name" value="DH_2"/>
    <property type="match status" value="1"/>
</dbReference>
<dbReference type="CDD" id="cd13236">
    <property type="entry name" value="PH2_FGD1-4"/>
    <property type="match status" value="1"/>
</dbReference>
<evidence type="ECO:0000256" key="1">
    <source>
        <dbReference type="ARBA" id="ARBA00004245"/>
    </source>
</evidence>
<dbReference type="InterPro" id="IPR013083">
    <property type="entry name" value="Znf_RING/FYVE/PHD"/>
</dbReference>
<keyword evidence="10" id="KW-0206">Cytoskeleton</keyword>
<keyword evidence="4" id="KW-0597">Phosphoprotein</keyword>
<dbReference type="SMART" id="SM00325">
    <property type="entry name" value="RhoGEF"/>
    <property type="match status" value="1"/>
</dbReference>
<dbReference type="InterPro" id="IPR035941">
    <property type="entry name" value="FGD1-4_PH2"/>
</dbReference>
<feature type="domain" description="PH" evidence="14">
    <location>
        <begin position="527"/>
        <end position="626"/>
    </location>
</feature>
<dbReference type="InterPro" id="IPR035899">
    <property type="entry name" value="DBL_dom_sf"/>
</dbReference>
<keyword evidence="11" id="KW-0966">Cell projection</keyword>
<evidence type="ECO:0000256" key="12">
    <source>
        <dbReference type="PROSITE-ProRule" id="PRU00091"/>
    </source>
</evidence>
<dbReference type="Gene3D" id="2.30.29.30">
    <property type="entry name" value="Pleckstrin-homology domain (PH domain)/Phosphotyrosine-binding domain (PTB)"/>
    <property type="match status" value="2"/>
</dbReference>
<dbReference type="InterPro" id="IPR000306">
    <property type="entry name" value="Znf_FYVE"/>
</dbReference>
<keyword evidence="8 12" id="KW-0863">Zinc-finger</keyword>
<evidence type="ECO:0000256" key="6">
    <source>
        <dbReference type="ARBA" id="ARBA00022723"/>
    </source>
</evidence>
<evidence type="ECO:0008006" key="19">
    <source>
        <dbReference type="Google" id="ProtNLM"/>
    </source>
</evidence>
<dbReference type="InterPro" id="IPR051092">
    <property type="entry name" value="FYVE_RhoGEF_PH"/>
</dbReference>
<gene>
    <name evidence="17" type="ORF">Q8A67_011776</name>
</gene>
<dbReference type="InterPro" id="IPR055251">
    <property type="entry name" value="SOS1_NGEF_PH"/>
</dbReference>
<dbReference type="FunFam" id="1.20.900.10:FF:000013">
    <property type="entry name" value="FYVE, RhoGEF and PH domain-containing protein 4"/>
    <property type="match status" value="1"/>
</dbReference>
<evidence type="ECO:0000256" key="13">
    <source>
        <dbReference type="SAM" id="MobiDB-lite"/>
    </source>
</evidence>
<evidence type="ECO:0000256" key="4">
    <source>
        <dbReference type="ARBA" id="ARBA00022553"/>
    </source>
</evidence>
<dbReference type="GO" id="GO:0046847">
    <property type="term" value="P:filopodium assembly"/>
    <property type="evidence" value="ECO:0007669"/>
    <property type="project" value="TreeGrafter"/>
</dbReference>
<dbReference type="GO" id="GO:0005085">
    <property type="term" value="F:guanyl-nucleotide exchange factor activity"/>
    <property type="evidence" value="ECO:0007669"/>
    <property type="project" value="UniProtKB-KW"/>
</dbReference>
<dbReference type="Pfam" id="PF01363">
    <property type="entry name" value="FYVE"/>
    <property type="match status" value="1"/>
</dbReference>
<dbReference type="InterPro" id="IPR017455">
    <property type="entry name" value="Znf_FYVE-rel"/>
</dbReference>
<evidence type="ECO:0000313" key="18">
    <source>
        <dbReference type="Proteomes" id="UP001187343"/>
    </source>
</evidence>
<dbReference type="SMART" id="SM00064">
    <property type="entry name" value="FYVE"/>
    <property type="match status" value="1"/>
</dbReference>
<proteinExistence type="predicted"/>
<feature type="compositionally biased region" description="Basic and acidic residues" evidence="13">
    <location>
        <begin position="166"/>
        <end position="178"/>
    </location>
</feature>
<name>A0AA88TWT9_9TELE</name>
<feature type="region of interest" description="Disordered" evidence="13">
    <location>
        <begin position="847"/>
        <end position="868"/>
    </location>
</feature>
<dbReference type="AlphaFoldDB" id="A0AA88TWT9"/>
<dbReference type="GO" id="GO:0007010">
    <property type="term" value="P:cytoskeleton organization"/>
    <property type="evidence" value="ECO:0007669"/>
    <property type="project" value="TreeGrafter"/>
</dbReference>
<dbReference type="SUPFAM" id="SSF50729">
    <property type="entry name" value="PH domain-like"/>
    <property type="match status" value="2"/>
</dbReference>
<feature type="compositionally biased region" description="Pro residues" evidence="13">
    <location>
        <begin position="110"/>
        <end position="119"/>
    </location>
</feature>
<dbReference type="CDD" id="cd00160">
    <property type="entry name" value="RhoGEF"/>
    <property type="match status" value="1"/>
</dbReference>